<sequence>MYCDWPVLKRCCFCMPLRRGVLVVAYLNVVFCGFMVGIYSYAVDVIARADLVYKGMTITLPAELCIFIYIMEMGFNALLIYGAHMRIKKYVKIYYYYAISTTVASFLMFILELTTVYHSFILIEIFLFGFIGLCIQVYLLILVWSLLNKLEDDGPHVYENQLHQIINGQAKVETNGVYNPSTIPNNAVIV</sequence>
<dbReference type="EMBL" id="JBEUOH010000015">
    <property type="protein sequence ID" value="KAL0878717.1"/>
    <property type="molecule type" value="Genomic_DNA"/>
</dbReference>
<keyword evidence="3" id="KW-1185">Reference proteome</keyword>
<feature type="transmembrane region" description="Helical" evidence="1">
    <location>
        <begin position="21"/>
        <end position="41"/>
    </location>
</feature>
<accession>A0ABR3HQ85</accession>
<feature type="transmembrane region" description="Helical" evidence="1">
    <location>
        <begin position="61"/>
        <end position="81"/>
    </location>
</feature>
<dbReference type="PANTHER" id="PTHR36694">
    <property type="entry name" value="PASIFLORA 1, ISOFORM A-RELATED"/>
    <property type="match status" value="1"/>
</dbReference>
<dbReference type="PANTHER" id="PTHR36694:SF11">
    <property type="entry name" value="LP21121P-RELATED"/>
    <property type="match status" value="1"/>
</dbReference>
<comment type="caution">
    <text evidence="2">The sequence shown here is derived from an EMBL/GenBank/DDBJ whole genome shotgun (WGS) entry which is preliminary data.</text>
</comment>
<protein>
    <submittedName>
        <fullName evidence="2">Uncharacterized protein</fullName>
    </submittedName>
</protein>
<organism evidence="2 3">
    <name type="scientific">Loxostege sticticalis</name>
    <name type="common">Beet webworm moth</name>
    <dbReference type="NCBI Taxonomy" id="481309"/>
    <lineage>
        <taxon>Eukaryota</taxon>
        <taxon>Metazoa</taxon>
        <taxon>Ecdysozoa</taxon>
        <taxon>Arthropoda</taxon>
        <taxon>Hexapoda</taxon>
        <taxon>Insecta</taxon>
        <taxon>Pterygota</taxon>
        <taxon>Neoptera</taxon>
        <taxon>Endopterygota</taxon>
        <taxon>Lepidoptera</taxon>
        <taxon>Glossata</taxon>
        <taxon>Ditrysia</taxon>
        <taxon>Pyraloidea</taxon>
        <taxon>Crambidae</taxon>
        <taxon>Pyraustinae</taxon>
        <taxon>Loxostege</taxon>
    </lineage>
</organism>
<evidence type="ECO:0000313" key="2">
    <source>
        <dbReference type="EMBL" id="KAL0878717.1"/>
    </source>
</evidence>
<dbReference type="Proteomes" id="UP001549920">
    <property type="component" value="Unassembled WGS sequence"/>
</dbReference>
<proteinExistence type="predicted"/>
<feature type="transmembrane region" description="Helical" evidence="1">
    <location>
        <begin position="117"/>
        <end position="141"/>
    </location>
</feature>
<reference evidence="2 3" key="1">
    <citation type="submission" date="2024-06" db="EMBL/GenBank/DDBJ databases">
        <title>A chromosome-level genome assembly of beet webworm, Loxostege sticticalis.</title>
        <authorList>
            <person name="Zhang Y."/>
        </authorList>
    </citation>
    <scope>NUCLEOTIDE SEQUENCE [LARGE SCALE GENOMIC DNA]</scope>
    <source>
        <strain evidence="2">AQ026</strain>
        <tissue evidence="2">Whole body</tissue>
    </source>
</reference>
<keyword evidence="1" id="KW-0472">Membrane</keyword>
<name>A0ABR3HQ85_LOXSC</name>
<keyword evidence="1" id="KW-1133">Transmembrane helix</keyword>
<feature type="transmembrane region" description="Helical" evidence="1">
    <location>
        <begin position="93"/>
        <end position="111"/>
    </location>
</feature>
<evidence type="ECO:0000313" key="3">
    <source>
        <dbReference type="Proteomes" id="UP001549920"/>
    </source>
</evidence>
<gene>
    <name evidence="2" type="ORF">ABMA27_003769</name>
</gene>
<evidence type="ECO:0000256" key="1">
    <source>
        <dbReference type="SAM" id="Phobius"/>
    </source>
</evidence>
<keyword evidence="1" id="KW-0812">Transmembrane</keyword>